<protein>
    <submittedName>
        <fullName evidence="1">Uncharacterized protein</fullName>
    </submittedName>
</protein>
<reference evidence="1 2" key="1">
    <citation type="submission" date="2021-06" db="EMBL/GenBank/DDBJ databases">
        <title>Caerostris extrusa draft genome.</title>
        <authorList>
            <person name="Kono N."/>
            <person name="Arakawa K."/>
        </authorList>
    </citation>
    <scope>NUCLEOTIDE SEQUENCE [LARGE SCALE GENOMIC DNA]</scope>
</reference>
<gene>
    <name evidence="1" type="ORF">CEXT_466241</name>
</gene>
<name>A0AAV4WWD3_CAEEX</name>
<keyword evidence="2" id="KW-1185">Reference proteome</keyword>
<evidence type="ECO:0000313" key="1">
    <source>
        <dbReference type="EMBL" id="GIY85848.1"/>
    </source>
</evidence>
<dbReference type="AlphaFoldDB" id="A0AAV4WWD3"/>
<evidence type="ECO:0000313" key="2">
    <source>
        <dbReference type="Proteomes" id="UP001054945"/>
    </source>
</evidence>
<dbReference type="EMBL" id="BPLR01016701">
    <property type="protein sequence ID" value="GIY85848.1"/>
    <property type="molecule type" value="Genomic_DNA"/>
</dbReference>
<proteinExistence type="predicted"/>
<accession>A0AAV4WWD3</accession>
<organism evidence="1 2">
    <name type="scientific">Caerostris extrusa</name>
    <name type="common">Bark spider</name>
    <name type="synonym">Caerostris bankana</name>
    <dbReference type="NCBI Taxonomy" id="172846"/>
    <lineage>
        <taxon>Eukaryota</taxon>
        <taxon>Metazoa</taxon>
        <taxon>Ecdysozoa</taxon>
        <taxon>Arthropoda</taxon>
        <taxon>Chelicerata</taxon>
        <taxon>Arachnida</taxon>
        <taxon>Araneae</taxon>
        <taxon>Araneomorphae</taxon>
        <taxon>Entelegynae</taxon>
        <taxon>Araneoidea</taxon>
        <taxon>Araneidae</taxon>
        <taxon>Caerostris</taxon>
    </lineage>
</organism>
<sequence length="106" mass="12010">MRAEFLWDFPHPQMAVLVHFLPCCFLIPVAIPEIFSVVNDFLPKGQQYLPAAVPIMVERSKVEDSKRGRVAESFVRVPVSWGYSVRSPPFKPSALPYFFHPLPAAP</sequence>
<dbReference type="Proteomes" id="UP001054945">
    <property type="component" value="Unassembled WGS sequence"/>
</dbReference>
<comment type="caution">
    <text evidence="1">The sequence shown here is derived from an EMBL/GenBank/DDBJ whole genome shotgun (WGS) entry which is preliminary data.</text>
</comment>